<dbReference type="PANTHER" id="PTHR30055:SF238">
    <property type="entry name" value="MYCOFACTOCIN BIOSYNTHESIS TRANSCRIPTIONAL REGULATOR MFTR-RELATED"/>
    <property type="match status" value="1"/>
</dbReference>
<dbReference type="InterPro" id="IPR041347">
    <property type="entry name" value="MftR_C"/>
</dbReference>
<dbReference type="InterPro" id="IPR050109">
    <property type="entry name" value="HTH-type_TetR-like_transc_reg"/>
</dbReference>
<reference evidence="7" key="1">
    <citation type="submission" date="2015-06" db="EMBL/GenBank/DDBJ databases">
        <authorList>
            <person name="Hoefler B.C."/>
            <person name="Straight P.D."/>
        </authorList>
    </citation>
    <scope>NUCLEOTIDE SEQUENCE</scope>
    <source>
        <strain evidence="7">T676</strain>
    </source>
</reference>
<dbReference type="PANTHER" id="PTHR30055">
    <property type="entry name" value="HTH-TYPE TRANSCRIPTIONAL REGULATOR RUTR"/>
    <property type="match status" value="1"/>
</dbReference>
<organism evidence="7">
    <name type="scientific">Streptomyces sp. T676</name>
    <dbReference type="NCBI Taxonomy" id="1691390"/>
    <lineage>
        <taxon>Bacteria</taxon>
        <taxon>Bacillati</taxon>
        <taxon>Actinomycetota</taxon>
        <taxon>Actinomycetes</taxon>
        <taxon>Kitasatosporales</taxon>
        <taxon>Streptomycetaceae</taxon>
        <taxon>Streptomyces</taxon>
    </lineage>
</organism>
<dbReference type="PROSITE" id="PS50977">
    <property type="entry name" value="HTH_TETR_2"/>
    <property type="match status" value="1"/>
</dbReference>
<dbReference type="SUPFAM" id="SSF46689">
    <property type="entry name" value="Homeodomain-like"/>
    <property type="match status" value="1"/>
</dbReference>
<accession>A0A0M1QF94</accession>
<dbReference type="Pfam" id="PF00440">
    <property type="entry name" value="TetR_N"/>
    <property type="match status" value="1"/>
</dbReference>
<feature type="region of interest" description="Disordered" evidence="5">
    <location>
        <begin position="1"/>
        <end position="23"/>
    </location>
</feature>
<name>A0A0M1QF94_9ACTN</name>
<dbReference type="GO" id="GO:0003700">
    <property type="term" value="F:DNA-binding transcription factor activity"/>
    <property type="evidence" value="ECO:0007669"/>
    <property type="project" value="TreeGrafter"/>
</dbReference>
<dbReference type="GO" id="GO:0000976">
    <property type="term" value="F:transcription cis-regulatory region binding"/>
    <property type="evidence" value="ECO:0007669"/>
    <property type="project" value="TreeGrafter"/>
</dbReference>
<sequence length="204" mass="22382">MIPAMTEPGNTSDWRERKKAATRRSIQSHAMRLFLEKGYDATRVEEIAAAAGVSIMTFFRYFPTKEHVAAEDDYDFLITRLVEDSAGGEPLVGRIHQALRDGLAQIYATDRQALLDRTRLILTTPALQGRMWQNQAVTQQHIVRALAGRTADKDGELRVKVLVAASFAVATVALLEWAAAPGEGELPDRIDKAFAAFAEGAGEG</sequence>
<keyword evidence="1" id="KW-0805">Transcription regulation</keyword>
<feature type="domain" description="HTH tetR-type" evidence="6">
    <location>
        <begin position="20"/>
        <end position="80"/>
    </location>
</feature>
<evidence type="ECO:0000256" key="2">
    <source>
        <dbReference type="ARBA" id="ARBA00023125"/>
    </source>
</evidence>
<keyword evidence="2 4" id="KW-0238">DNA-binding</keyword>
<evidence type="ECO:0000256" key="1">
    <source>
        <dbReference type="ARBA" id="ARBA00023015"/>
    </source>
</evidence>
<evidence type="ECO:0000256" key="3">
    <source>
        <dbReference type="ARBA" id="ARBA00023163"/>
    </source>
</evidence>
<evidence type="ECO:0000256" key="5">
    <source>
        <dbReference type="SAM" id="MobiDB-lite"/>
    </source>
</evidence>
<protein>
    <submittedName>
        <fullName evidence="7">AtcB transcriptional regulator, TetR family</fullName>
    </submittedName>
</protein>
<feature type="DNA-binding region" description="H-T-H motif" evidence="4">
    <location>
        <begin position="43"/>
        <end position="62"/>
    </location>
</feature>
<dbReference type="InterPro" id="IPR009057">
    <property type="entry name" value="Homeodomain-like_sf"/>
</dbReference>
<dbReference type="Gene3D" id="1.10.10.60">
    <property type="entry name" value="Homeodomain-like"/>
    <property type="match status" value="1"/>
</dbReference>
<evidence type="ECO:0000259" key="6">
    <source>
        <dbReference type="PROSITE" id="PS50977"/>
    </source>
</evidence>
<gene>
    <name evidence="7" type="primary">atcB</name>
</gene>
<dbReference type="PRINTS" id="PR00455">
    <property type="entry name" value="HTHTETR"/>
</dbReference>
<proteinExistence type="predicted"/>
<dbReference type="Pfam" id="PF17754">
    <property type="entry name" value="TetR_C_14"/>
    <property type="match status" value="1"/>
</dbReference>
<evidence type="ECO:0000313" key="7">
    <source>
        <dbReference type="EMBL" id="CTQ34879.1"/>
    </source>
</evidence>
<dbReference type="InterPro" id="IPR001647">
    <property type="entry name" value="HTH_TetR"/>
</dbReference>
<dbReference type="AlphaFoldDB" id="A0A0M1QF94"/>
<keyword evidence="3" id="KW-0804">Transcription</keyword>
<evidence type="ECO:0000256" key="4">
    <source>
        <dbReference type="PROSITE-ProRule" id="PRU00335"/>
    </source>
</evidence>
<dbReference type="EMBL" id="LN871452">
    <property type="protein sequence ID" value="CTQ34879.1"/>
    <property type="molecule type" value="Genomic_DNA"/>
</dbReference>
<dbReference type="Gene3D" id="1.10.357.10">
    <property type="entry name" value="Tetracycline Repressor, domain 2"/>
    <property type="match status" value="1"/>
</dbReference>